<dbReference type="InterPro" id="IPR050383">
    <property type="entry name" value="GlyoxalaseI/FosfomycinResist"/>
</dbReference>
<dbReference type="SUPFAM" id="SSF54593">
    <property type="entry name" value="Glyoxalase/Bleomycin resistance protein/Dihydroxybiphenyl dioxygenase"/>
    <property type="match status" value="1"/>
</dbReference>
<keyword evidence="3" id="KW-1185">Reference proteome</keyword>
<evidence type="ECO:0000313" key="3">
    <source>
        <dbReference type="Proteomes" id="UP000307790"/>
    </source>
</evidence>
<gene>
    <name evidence="2" type="ORF">FE810_13270</name>
</gene>
<dbReference type="PANTHER" id="PTHR21366:SF14">
    <property type="entry name" value="GLYOXALASE DOMAIN-CONTAINING PROTEIN 5"/>
    <property type="match status" value="1"/>
</dbReference>
<dbReference type="InterPro" id="IPR004360">
    <property type="entry name" value="Glyas_Fos-R_dOase_dom"/>
</dbReference>
<feature type="domain" description="VOC" evidence="1">
    <location>
        <begin position="6"/>
        <end position="135"/>
    </location>
</feature>
<evidence type="ECO:0000259" key="1">
    <source>
        <dbReference type="PROSITE" id="PS51819"/>
    </source>
</evidence>
<dbReference type="AlphaFoldDB" id="A0A5R9IH88"/>
<protein>
    <submittedName>
        <fullName evidence="2">VOC family protein</fullName>
    </submittedName>
</protein>
<evidence type="ECO:0000313" key="2">
    <source>
        <dbReference type="EMBL" id="TLU62020.1"/>
    </source>
</evidence>
<dbReference type="Gene3D" id="3.10.180.10">
    <property type="entry name" value="2,3-Dihydroxybiphenyl 1,2-Dioxygenase, domain 1"/>
    <property type="match status" value="1"/>
</dbReference>
<comment type="caution">
    <text evidence="2">The sequence shown here is derived from an EMBL/GenBank/DDBJ whole genome shotgun (WGS) entry which is preliminary data.</text>
</comment>
<dbReference type="RefSeq" id="WP_138320553.1">
    <property type="nucleotide sequence ID" value="NZ_VCBC01000013.1"/>
</dbReference>
<dbReference type="InterPro" id="IPR029068">
    <property type="entry name" value="Glyas_Bleomycin-R_OHBP_Dase"/>
</dbReference>
<dbReference type="InterPro" id="IPR037523">
    <property type="entry name" value="VOC_core"/>
</dbReference>
<dbReference type="PROSITE" id="PS51819">
    <property type="entry name" value="VOC"/>
    <property type="match status" value="1"/>
</dbReference>
<accession>A0A5R9IH88</accession>
<dbReference type="EMBL" id="VCBC01000013">
    <property type="protein sequence ID" value="TLU62020.1"/>
    <property type="molecule type" value="Genomic_DNA"/>
</dbReference>
<name>A0A5R9IH88_9GAMM</name>
<dbReference type="PANTHER" id="PTHR21366">
    <property type="entry name" value="GLYOXALASE FAMILY PROTEIN"/>
    <property type="match status" value="1"/>
</dbReference>
<dbReference type="Proteomes" id="UP000307790">
    <property type="component" value="Unassembled WGS sequence"/>
</dbReference>
<organism evidence="2 3">
    <name type="scientific">Thalassotalea litorea</name>
    <dbReference type="NCBI Taxonomy" id="2020715"/>
    <lineage>
        <taxon>Bacteria</taxon>
        <taxon>Pseudomonadati</taxon>
        <taxon>Pseudomonadota</taxon>
        <taxon>Gammaproteobacteria</taxon>
        <taxon>Alteromonadales</taxon>
        <taxon>Colwelliaceae</taxon>
        <taxon>Thalassotalea</taxon>
    </lineage>
</organism>
<reference evidence="2 3" key="1">
    <citation type="submission" date="2019-05" db="EMBL/GenBank/DDBJ databases">
        <title>Genome sequences of Thalassotalea litorea 1K03283.</title>
        <authorList>
            <person name="Zhang D."/>
        </authorList>
    </citation>
    <scope>NUCLEOTIDE SEQUENCE [LARGE SCALE GENOMIC DNA]</scope>
    <source>
        <strain evidence="2 3">MCCC 1K03283</strain>
    </source>
</reference>
<dbReference type="OrthoDB" id="9812656at2"/>
<dbReference type="Pfam" id="PF00903">
    <property type="entry name" value="Glyoxalase"/>
    <property type="match status" value="1"/>
</dbReference>
<proteinExistence type="predicted"/>
<sequence length="140" mass="15819">MLTPQHIDHIVLNAQQSPQDMLNFYCQVLGCVVERQEPDFHLTQLRAGFSIIDLLTGPESNHQIQNPAGSEIFRQKNVDHFCLTVNETIDKKLLEWFADHGVECSDIHDNYGAQGFGESVYIKDPLGNTIEIKTMKPAPL</sequence>